<gene>
    <name evidence="2" type="ORF">FZC79_12680</name>
</gene>
<dbReference type="CDD" id="cd04301">
    <property type="entry name" value="NAT_SF"/>
    <property type="match status" value="1"/>
</dbReference>
<organism evidence="2 3">
    <name type="scientific">Rossellomorea vietnamensis</name>
    <dbReference type="NCBI Taxonomy" id="218284"/>
    <lineage>
        <taxon>Bacteria</taxon>
        <taxon>Bacillati</taxon>
        <taxon>Bacillota</taxon>
        <taxon>Bacilli</taxon>
        <taxon>Bacillales</taxon>
        <taxon>Bacillaceae</taxon>
        <taxon>Rossellomorea</taxon>
    </lineage>
</organism>
<dbReference type="AlphaFoldDB" id="A0A5D4KDI2"/>
<evidence type="ECO:0000259" key="1">
    <source>
        <dbReference type="PROSITE" id="PS51186"/>
    </source>
</evidence>
<dbReference type="InterPro" id="IPR000182">
    <property type="entry name" value="GNAT_dom"/>
</dbReference>
<dbReference type="SUPFAM" id="SSF55729">
    <property type="entry name" value="Acyl-CoA N-acyltransferases (Nat)"/>
    <property type="match status" value="1"/>
</dbReference>
<comment type="caution">
    <text evidence="2">The sequence shown here is derived from an EMBL/GenBank/DDBJ whole genome shotgun (WGS) entry which is preliminary data.</text>
</comment>
<sequence>MNWKLLEGEGYSTFEWNGKAKIISDKEFEHLEFLLSLTEKKRVTVAVPAGFGCSEKLKYLGFNKVKEREVYFRNLEDISGGASDSILSIIEDPEAETTLSCLTDILDDRQEAENIIESLTSEVAPDKYKIILVRVGGKAAGLYIPHIEPHTEDEGRLFFFGIMPYFRGCGYAAEIHKTALASLKSLNAKVYAGVTDSDNLPMKKVFERNRCTKSSSLEIYKR</sequence>
<dbReference type="PROSITE" id="PS51186">
    <property type="entry name" value="GNAT"/>
    <property type="match status" value="1"/>
</dbReference>
<name>A0A5D4KDI2_9BACI</name>
<protein>
    <submittedName>
        <fullName evidence="2">GNAT family N-acetyltransferase</fullName>
    </submittedName>
</protein>
<evidence type="ECO:0000313" key="2">
    <source>
        <dbReference type="EMBL" id="TYR74956.1"/>
    </source>
</evidence>
<evidence type="ECO:0000313" key="3">
    <source>
        <dbReference type="Proteomes" id="UP000323317"/>
    </source>
</evidence>
<dbReference type="Proteomes" id="UP000323317">
    <property type="component" value="Unassembled WGS sequence"/>
</dbReference>
<reference evidence="2 3" key="1">
    <citation type="submission" date="2019-08" db="EMBL/GenBank/DDBJ databases">
        <title>Bacillus genomes from the desert of Cuatro Cienegas, Coahuila.</title>
        <authorList>
            <person name="Olmedo-Alvarez G."/>
        </authorList>
    </citation>
    <scope>NUCLEOTIDE SEQUENCE [LARGE SCALE GENOMIC DNA]</scope>
    <source>
        <strain evidence="2 3">CH40_1T</strain>
    </source>
</reference>
<dbReference type="InterPro" id="IPR016181">
    <property type="entry name" value="Acyl_CoA_acyltransferase"/>
</dbReference>
<dbReference type="RefSeq" id="WP_148947171.1">
    <property type="nucleotide sequence ID" value="NZ_VTEH01000009.1"/>
</dbReference>
<dbReference type="Gene3D" id="3.40.630.30">
    <property type="match status" value="1"/>
</dbReference>
<dbReference type="GO" id="GO:0016747">
    <property type="term" value="F:acyltransferase activity, transferring groups other than amino-acyl groups"/>
    <property type="evidence" value="ECO:0007669"/>
    <property type="project" value="InterPro"/>
</dbReference>
<dbReference type="EMBL" id="VTEH01000009">
    <property type="protein sequence ID" value="TYR74956.1"/>
    <property type="molecule type" value="Genomic_DNA"/>
</dbReference>
<accession>A0A5D4KDI2</accession>
<feature type="domain" description="N-acetyltransferase" evidence="1">
    <location>
        <begin position="89"/>
        <end position="222"/>
    </location>
</feature>
<dbReference type="Pfam" id="PF00583">
    <property type="entry name" value="Acetyltransf_1"/>
    <property type="match status" value="1"/>
</dbReference>
<keyword evidence="2" id="KW-0808">Transferase</keyword>
<proteinExistence type="predicted"/>